<dbReference type="HOGENOM" id="CLU_071837_2_2_6"/>
<comment type="catalytic activity">
    <reaction evidence="9 10">
        <text>L-glutamine + H2O = L-glutamate + NH4(+)</text>
        <dbReference type="Rhea" id="RHEA:15889"/>
        <dbReference type="ChEBI" id="CHEBI:15377"/>
        <dbReference type="ChEBI" id="CHEBI:28938"/>
        <dbReference type="ChEBI" id="CHEBI:29985"/>
        <dbReference type="ChEBI" id="CHEBI:58359"/>
        <dbReference type="EC" id="3.5.1.2"/>
    </reaction>
</comment>
<dbReference type="InterPro" id="IPR010139">
    <property type="entry name" value="Imidazole-glycPsynth_HisH"/>
</dbReference>
<keyword evidence="14" id="KW-1185">Reference proteome</keyword>
<dbReference type="Proteomes" id="UP000000238">
    <property type="component" value="Chromosome"/>
</dbReference>
<feature type="active site" description="Nucleophile" evidence="10 11">
    <location>
        <position position="80"/>
    </location>
</feature>
<accession>Q2SCV4</accession>
<keyword evidence="13" id="KW-0808">Transferase</keyword>
<feature type="domain" description="Glutamine amidotransferase" evidence="12">
    <location>
        <begin position="5"/>
        <end position="198"/>
    </location>
</feature>
<protein>
    <recommendedName>
        <fullName evidence="10">Imidazole glycerol phosphate synthase subunit HisH</fullName>
        <ecNumber evidence="10">4.3.2.10</ecNumber>
    </recommendedName>
    <alternativeName>
        <fullName evidence="10">IGP synthase glutaminase subunit</fullName>
        <ecNumber evidence="10">3.5.1.2</ecNumber>
    </alternativeName>
    <alternativeName>
        <fullName evidence="10">IGP synthase subunit HisH</fullName>
    </alternativeName>
    <alternativeName>
        <fullName evidence="10">ImGP synthase subunit HisH</fullName>
        <shortName evidence="10">IGPS subunit HisH</shortName>
    </alternativeName>
</protein>
<dbReference type="GO" id="GO:0000107">
    <property type="term" value="F:imidazoleglycerol-phosphate synthase activity"/>
    <property type="evidence" value="ECO:0007669"/>
    <property type="project" value="UniProtKB-UniRule"/>
</dbReference>
<evidence type="ECO:0000313" key="13">
    <source>
        <dbReference type="EMBL" id="ABC31520.1"/>
    </source>
</evidence>
<feature type="active site" evidence="10 11">
    <location>
        <position position="182"/>
    </location>
</feature>
<dbReference type="GO" id="GO:0000105">
    <property type="term" value="P:L-histidine biosynthetic process"/>
    <property type="evidence" value="ECO:0007669"/>
    <property type="project" value="UniProtKB-UniRule"/>
</dbReference>
<dbReference type="InterPro" id="IPR029062">
    <property type="entry name" value="Class_I_gatase-like"/>
</dbReference>
<gene>
    <name evidence="13" type="primary">hisH2</name>
    <name evidence="10" type="synonym">hisH</name>
    <name evidence="13" type="ordered locus">HCH_04826</name>
</gene>
<dbReference type="PANTHER" id="PTHR42701:SF1">
    <property type="entry name" value="IMIDAZOLE GLYCEROL PHOSPHATE SYNTHASE SUBUNIT HISH"/>
    <property type="match status" value="1"/>
</dbReference>
<dbReference type="OrthoDB" id="9807137at2"/>
<evidence type="ECO:0000256" key="5">
    <source>
        <dbReference type="ARBA" id="ARBA00022962"/>
    </source>
</evidence>
<keyword evidence="7 10" id="KW-0456">Lyase</keyword>
<keyword evidence="5 10" id="KW-0315">Glutamine amidotransferase</keyword>
<evidence type="ECO:0000256" key="11">
    <source>
        <dbReference type="PIRSR" id="PIRSR000495-1"/>
    </source>
</evidence>
<dbReference type="EC" id="4.3.2.10" evidence="10"/>
<dbReference type="EMBL" id="CP000155">
    <property type="protein sequence ID" value="ABC31520.1"/>
    <property type="molecule type" value="Genomic_DNA"/>
</dbReference>
<evidence type="ECO:0000256" key="2">
    <source>
        <dbReference type="ARBA" id="ARBA00011152"/>
    </source>
</evidence>
<evidence type="ECO:0000259" key="12">
    <source>
        <dbReference type="Pfam" id="PF00117"/>
    </source>
</evidence>
<name>Q2SCV4_HAHCH</name>
<dbReference type="EC" id="3.5.1.2" evidence="10"/>
<evidence type="ECO:0000256" key="1">
    <source>
        <dbReference type="ARBA" id="ARBA00005091"/>
    </source>
</evidence>
<evidence type="ECO:0000256" key="8">
    <source>
        <dbReference type="ARBA" id="ARBA00047838"/>
    </source>
</evidence>
<dbReference type="GO" id="GO:0016829">
    <property type="term" value="F:lyase activity"/>
    <property type="evidence" value="ECO:0007669"/>
    <property type="project" value="UniProtKB-KW"/>
</dbReference>
<keyword evidence="13" id="KW-0328">Glycosyltransferase</keyword>
<reference evidence="13 14" key="1">
    <citation type="journal article" date="2005" name="Nucleic Acids Res.">
        <title>Genomic blueprint of Hahella chejuensis, a marine microbe producing an algicidal agent.</title>
        <authorList>
            <person name="Jeong H."/>
            <person name="Yim J.H."/>
            <person name="Lee C."/>
            <person name="Choi S.-H."/>
            <person name="Park Y.K."/>
            <person name="Yoon S.H."/>
            <person name="Hur C.-G."/>
            <person name="Kang H.-Y."/>
            <person name="Kim D."/>
            <person name="Lee H.H."/>
            <person name="Park K.H."/>
            <person name="Park S.-H."/>
            <person name="Park H.-S."/>
            <person name="Lee H.K."/>
            <person name="Oh T.K."/>
            <person name="Kim J.F."/>
        </authorList>
    </citation>
    <scope>NUCLEOTIDE SEQUENCE [LARGE SCALE GENOMIC DNA]</scope>
    <source>
        <strain evidence="13 14">KCTC 2396</strain>
    </source>
</reference>
<proteinExistence type="inferred from homology"/>
<dbReference type="eggNOG" id="COG0118">
    <property type="taxonomic scope" value="Bacteria"/>
</dbReference>
<evidence type="ECO:0000256" key="6">
    <source>
        <dbReference type="ARBA" id="ARBA00023102"/>
    </source>
</evidence>
<feature type="active site" evidence="10 11">
    <location>
        <position position="184"/>
    </location>
</feature>
<dbReference type="CDD" id="cd01748">
    <property type="entry name" value="GATase1_IGP_Synthase"/>
    <property type="match status" value="1"/>
</dbReference>
<keyword evidence="6 10" id="KW-0368">Histidine biosynthesis</keyword>
<dbReference type="Gene3D" id="3.40.50.880">
    <property type="match status" value="1"/>
</dbReference>
<dbReference type="UniPathway" id="UPA00031">
    <property type="reaction ID" value="UER00010"/>
</dbReference>
<dbReference type="SUPFAM" id="SSF52317">
    <property type="entry name" value="Class I glutamine amidotransferase-like"/>
    <property type="match status" value="1"/>
</dbReference>
<dbReference type="KEGG" id="hch:HCH_04826"/>
<keyword evidence="3 10" id="KW-0028">Amino-acid biosynthesis</keyword>
<evidence type="ECO:0000256" key="3">
    <source>
        <dbReference type="ARBA" id="ARBA00022605"/>
    </source>
</evidence>
<keyword evidence="4 10" id="KW-0378">Hydrolase</keyword>
<comment type="subunit">
    <text evidence="2 10">Heterodimer of HisH and HisF.</text>
</comment>
<dbReference type="PANTHER" id="PTHR42701">
    <property type="entry name" value="IMIDAZOLE GLYCEROL PHOSPHATE SYNTHASE SUBUNIT HISH"/>
    <property type="match status" value="1"/>
</dbReference>
<dbReference type="AlphaFoldDB" id="Q2SCV4"/>
<comment type="subcellular location">
    <subcellularLocation>
        <location evidence="10">Cytoplasm</location>
    </subcellularLocation>
</comment>
<dbReference type="GO" id="GO:0004359">
    <property type="term" value="F:glutaminase activity"/>
    <property type="evidence" value="ECO:0007669"/>
    <property type="project" value="UniProtKB-EC"/>
</dbReference>
<dbReference type="GO" id="GO:0005737">
    <property type="term" value="C:cytoplasm"/>
    <property type="evidence" value="ECO:0007669"/>
    <property type="project" value="UniProtKB-SubCell"/>
</dbReference>
<dbReference type="HAMAP" id="MF_00278">
    <property type="entry name" value="HisH"/>
    <property type="match status" value="1"/>
</dbReference>
<keyword evidence="10" id="KW-0963">Cytoplasm</keyword>
<evidence type="ECO:0000256" key="10">
    <source>
        <dbReference type="HAMAP-Rule" id="MF_00278"/>
    </source>
</evidence>
<dbReference type="STRING" id="349521.HCH_04826"/>
<dbReference type="InterPro" id="IPR017926">
    <property type="entry name" value="GATASE"/>
</dbReference>
<evidence type="ECO:0000256" key="4">
    <source>
        <dbReference type="ARBA" id="ARBA00022801"/>
    </source>
</evidence>
<evidence type="ECO:0000256" key="7">
    <source>
        <dbReference type="ARBA" id="ARBA00023239"/>
    </source>
</evidence>
<organism evidence="13 14">
    <name type="scientific">Hahella chejuensis (strain KCTC 2396)</name>
    <dbReference type="NCBI Taxonomy" id="349521"/>
    <lineage>
        <taxon>Bacteria</taxon>
        <taxon>Pseudomonadati</taxon>
        <taxon>Pseudomonadota</taxon>
        <taxon>Gammaproteobacteria</taxon>
        <taxon>Oceanospirillales</taxon>
        <taxon>Hahellaceae</taxon>
        <taxon>Hahella</taxon>
    </lineage>
</organism>
<dbReference type="PIRSF" id="PIRSF000495">
    <property type="entry name" value="Amidotransf_hisH"/>
    <property type="match status" value="1"/>
</dbReference>
<comment type="pathway">
    <text evidence="1 10">Amino-acid biosynthesis; L-histidine biosynthesis; L-histidine from 5-phospho-alpha-D-ribose 1-diphosphate: step 5/9.</text>
</comment>
<dbReference type="Pfam" id="PF00117">
    <property type="entry name" value="GATase"/>
    <property type="match status" value="1"/>
</dbReference>
<dbReference type="RefSeq" id="WP_011398585.1">
    <property type="nucleotide sequence ID" value="NC_007645.1"/>
</dbReference>
<comment type="catalytic activity">
    <reaction evidence="8 10">
        <text>5-[(5-phospho-1-deoxy-D-ribulos-1-ylimino)methylamino]-1-(5-phospho-beta-D-ribosyl)imidazole-4-carboxamide + L-glutamine = D-erythro-1-(imidazol-4-yl)glycerol 3-phosphate + 5-amino-1-(5-phospho-beta-D-ribosyl)imidazole-4-carboxamide + L-glutamate + H(+)</text>
        <dbReference type="Rhea" id="RHEA:24793"/>
        <dbReference type="ChEBI" id="CHEBI:15378"/>
        <dbReference type="ChEBI" id="CHEBI:29985"/>
        <dbReference type="ChEBI" id="CHEBI:58278"/>
        <dbReference type="ChEBI" id="CHEBI:58359"/>
        <dbReference type="ChEBI" id="CHEBI:58475"/>
        <dbReference type="ChEBI" id="CHEBI:58525"/>
        <dbReference type="EC" id="4.3.2.10"/>
    </reaction>
</comment>
<dbReference type="NCBIfam" id="TIGR01855">
    <property type="entry name" value="IMP_synth_hisH"/>
    <property type="match status" value="1"/>
</dbReference>
<sequence>MNIGVLNYGMGNIKSVLNAIDAVGYDAHVVAAAEQLAELTHLIIPGVGAFGNAMANLASAALLEAIHDHVQQGRPLMGVCLGMQLLATQGEEGGVNAGLDLIPGVVRHLEVDAPVPHVGWNALIHHQEHPIFQGVKKHVDFYFVHSYYFAAQDRRHVIAETEYGASFPVVVGRDNIVGVQFHPEKSQDNGLKILENFCEWDGRC</sequence>
<evidence type="ECO:0000313" key="14">
    <source>
        <dbReference type="Proteomes" id="UP000000238"/>
    </source>
</evidence>
<comment type="function">
    <text evidence="10">IGPS catalyzes the conversion of PRFAR and glutamine to IGP, AICAR and glutamate. The HisH subunit catalyzes the hydrolysis of glutamine to glutamate and ammonia as part of the synthesis of IGP and AICAR. The resulting ammonia molecule is channeled to the active site of HisF.</text>
</comment>
<evidence type="ECO:0000256" key="9">
    <source>
        <dbReference type="ARBA" id="ARBA00049534"/>
    </source>
</evidence>
<dbReference type="PROSITE" id="PS51273">
    <property type="entry name" value="GATASE_TYPE_1"/>
    <property type="match status" value="1"/>
</dbReference>